<feature type="transmembrane region" description="Helical" evidence="7">
    <location>
        <begin position="233"/>
        <end position="256"/>
    </location>
</feature>
<evidence type="ECO:0000256" key="2">
    <source>
        <dbReference type="ARBA" id="ARBA00022692"/>
    </source>
</evidence>
<dbReference type="SMART" id="SM00752">
    <property type="entry name" value="HTTM"/>
    <property type="match status" value="1"/>
</dbReference>
<keyword evidence="2 7" id="KW-0812">Transmembrane</keyword>
<keyword evidence="4 7" id="KW-0472">Membrane</keyword>
<dbReference type="Pfam" id="PF05090">
    <property type="entry name" value="HTTM"/>
    <property type="match status" value="1"/>
</dbReference>
<evidence type="ECO:0000313" key="9">
    <source>
        <dbReference type="EMBL" id="PZE16559.1"/>
    </source>
</evidence>
<feature type="transmembrane region" description="Helical" evidence="7">
    <location>
        <begin position="59"/>
        <end position="79"/>
    </location>
</feature>
<dbReference type="InterPro" id="IPR007782">
    <property type="entry name" value="VKG_COase"/>
</dbReference>
<evidence type="ECO:0000256" key="5">
    <source>
        <dbReference type="ARBA" id="ARBA00023157"/>
    </source>
</evidence>
<proteinExistence type="predicted"/>
<feature type="transmembrane region" description="Helical" evidence="7">
    <location>
        <begin position="12"/>
        <end position="33"/>
    </location>
</feature>
<evidence type="ECO:0000256" key="3">
    <source>
        <dbReference type="ARBA" id="ARBA00022989"/>
    </source>
</evidence>
<dbReference type="GO" id="GO:0012505">
    <property type="term" value="C:endomembrane system"/>
    <property type="evidence" value="ECO:0007669"/>
    <property type="project" value="UniProtKB-SubCell"/>
</dbReference>
<protein>
    <submittedName>
        <fullName evidence="9">HTTM domain-containing protein</fullName>
    </submittedName>
</protein>
<accession>A0A2W1MWR0</accession>
<dbReference type="GO" id="GO:0019842">
    <property type="term" value="F:vitamin binding"/>
    <property type="evidence" value="ECO:0007669"/>
    <property type="project" value="TreeGrafter"/>
</dbReference>
<comment type="caution">
    <text evidence="9">The sequence shown here is derived from an EMBL/GenBank/DDBJ whole genome shotgun (WGS) entry which is preliminary data.</text>
</comment>
<keyword evidence="5" id="KW-1015">Disulfide bond</keyword>
<organism evidence="9 10">
    <name type="scientific">Putridiphycobacter roseus</name>
    <dbReference type="NCBI Taxonomy" id="2219161"/>
    <lineage>
        <taxon>Bacteria</taxon>
        <taxon>Pseudomonadati</taxon>
        <taxon>Bacteroidota</taxon>
        <taxon>Flavobacteriia</taxon>
        <taxon>Flavobacteriales</taxon>
        <taxon>Crocinitomicaceae</taxon>
        <taxon>Putridiphycobacter</taxon>
    </lineage>
</organism>
<dbReference type="PANTHER" id="PTHR12639">
    <property type="entry name" value="VITAMIN K-DEPENDENT GAMMA-CARBOXYLASE"/>
    <property type="match status" value="1"/>
</dbReference>
<dbReference type="InterPro" id="IPR053935">
    <property type="entry name" value="VKGC_lumenal_dom"/>
</dbReference>
<sequence>MHKINAFLFRPTSAAPLAVFRVIFGLMTLYSSFRFLSKGWVDTLYIQPKFHFTYYGFEWIKPFGATGMYLVFFLLIISALGILLGYRYRLSILLFFLCFTYIELLDKTTYLNHYYFVSLVSFLMLFLPANAYFSLDVYYKRVKEQREIPFWTIAILQFQLGAVYFFAGIAKLNYYWIVEAEPLNNWLKHQTDLPLIGNFMGYKATAYLFSWFGAAYDLCIPFLLLIKRTRKWAYLLVVIFHVLTAMMFPIGVFPFVMIGSTLIFFSANFHIRLITAFYHLIKKEPPLHQEAKPTIKSNSLITTFIMVYVAIQLILPFSYLMYPGNLFWTEQGFRFSWRVMLIEKVGYTEFSIKTKDSKGKLIVNNADYLTPFQEKMMATQPDMILEYAHYLKSIYKDTIIEENGKTFSIKEPIINANVQVSLFNKGSQTFIDPTIDLGSIKRGYQHKKWIKEYE</sequence>
<feature type="transmembrane region" description="Helical" evidence="7">
    <location>
        <begin position="114"/>
        <end position="138"/>
    </location>
</feature>
<dbReference type="InterPro" id="IPR011020">
    <property type="entry name" value="HTTM-like"/>
</dbReference>
<name>A0A2W1MWR0_9FLAO</name>
<dbReference type="GO" id="GO:0008488">
    <property type="term" value="F:gamma-glutamyl carboxylase activity"/>
    <property type="evidence" value="ECO:0007669"/>
    <property type="project" value="InterPro"/>
</dbReference>
<gene>
    <name evidence="9" type="ORF">DNU06_11945</name>
</gene>
<evidence type="ECO:0000256" key="1">
    <source>
        <dbReference type="ARBA" id="ARBA00004127"/>
    </source>
</evidence>
<feature type="transmembrane region" description="Helical" evidence="7">
    <location>
        <begin position="301"/>
        <end position="322"/>
    </location>
</feature>
<dbReference type="OrthoDB" id="341137at2"/>
<dbReference type="PANTHER" id="PTHR12639:SF7">
    <property type="entry name" value="HTTM DOMAIN-CONTAINING PROTEIN"/>
    <property type="match status" value="1"/>
</dbReference>
<feature type="transmembrane region" description="Helical" evidence="7">
    <location>
        <begin position="262"/>
        <end position="281"/>
    </location>
</feature>
<dbReference type="InterPro" id="IPR053934">
    <property type="entry name" value="HTTM_dom"/>
</dbReference>
<dbReference type="EMBL" id="QKSB01000007">
    <property type="protein sequence ID" value="PZE16559.1"/>
    <property type="molecule type" value="Genomic_DNA"/>
</dbReference>
<keyword evidence="3 7" id="KW-1133">Transmembrane helix</keyword>
<dbReference type="RefSeq" id="WP_111063575.1">
    <property type="nucleotide sequence ID" value="NZ_JBHUCU010000017.1"/>
</dbReference>
<evidence type="ECO:0000313" key="10">
    <source>
        <dbReference type="Proteomes" id="UP000249248"/>
    </source>
</evidence>
<keyword evidence="10" id="KW-1185">Reference proteome</keyword>
<dbReference type="Proteomes" id="UP000249248">
    <property type="component" value="Unassembled WGS sequence"/>
</dbReference>
<evidence type="ECO:0000259" key="8">
    <source>
        <dbReference type="SMART" id="SM00752"/>
    </source>
</evidence>
<keyword evidence="6" id="KW-0456">Lyase</keyword>
<dbReference type="Pfam" id="PF22777">
    <property type="entry name" value="VKGC_lumenal_dom"/>
    <property type="match status" value="1"/>
</dbReference>
<reference evidence="9 10" key="1">
    <citation type="submission" date="2018-06" db="EMBL/GenBank/DDBJ databases">
        <title>The draft genome sequence of Crocinitomix sp. SM1701.</title>
        <authorList>
            <person name="Zhang X."/>
        </authorList>
    </citation>
    <scope>NUCLEOTIDE SEQUENCE [LARGE SCALE GENOMIC DNA]</scope>
    <source>
        <strain evidence="9 10">SM1701</strain>
    </source>
</reference>
<dbReference type="AlphaFoldDB" id="A0A2W1MWR0"/>
<evidence type="ECO:0000256" key="6">
    <source>
        <dbReference type="ARBA" id="ARBA00023239"/>
    </source>
</evidence>
<evidence type="ECO:0000256" key="4">
    <source>
        <dbReference type="ARBA" id="ARBA00023136"/>
    </source>
</evidence>
<comment type="subcellular location">
    <subcellularLocation>
        <location evidence="1">Endomembrane system</location>
        <topology evidence="1">Multi-pass membrane protein</topology>
    </subcellularLocation>
</comment>
<evidence type="ECO:0000256" key="7">
    <source>
        <dbReference type="SAM" id="Phobius"/>
    </source>
</evidence>
<feature type="transmembrane region" description="Helical" evidence="7">
    <location>
        <begin position="86"/>
        <end position="102"/>
    </location>
</feature>
<feature type="transmembrane region" description="Helical" evidence="7">
    <location>
        <begin position="150"/>
        <end position="177"/>
    </location>
</feature>
<feature type="transmembrane region" description="Helical" evidence="7">
    <location>
        <begin position="204"/>
        <end position="226"/>
    </location>
</feature>
<feature type="domain" description="HTTM-like" evidence="8">
    <location>
        <begin position="9"/>
        <end position="269"/>
    </location>
</feature>